<dbReference type="PRINTS" id="PR00690">
    <property type="entry name" value="ADHESNFAMILY"/>
</dbReference>
<proteinExistence type="inferred from homology"/>
<name>A0A1M7UHQ2_9FIRM</name>
<comment type="similarity">
    <text evidence="5">Belongs to the bacterial solute-binding protein 9 family.</text>
</comment>
<keyword evidence="3" id="KW-0479">Metal-binding</keyword>
<dbReference type="EMBL" id="FRDN01000012">
    <property type="protein sequence ID" value="SHN82519.1"/>
    <property type="molecule type" value="Genomic_DNA"/>
</dbReference>
<feature type="region of interest" description="Disordered" evidence="6">
    <location>
        <begin position="132"/>
        <end position="164"/>
    </location>
</feature>
<gene>
    <name evidence="8" type="ORF">SAMN02745215_03839</name>
</gene>
<evidence type="ECO:0000313" key="9">
    <source>
        <dbReference type="Proteomes" id="UP000184010"/>
    </source>
</evidence>
<sequence length="332" mass="37500">MRSFVHYSHWLKLFLIASLAFFATGCSAEKPVSTMNQKVVITSISPLADLIKNVGGESIQVISLVPTGSDPHTYEPTPEAVRQVTGAKLFFANGVGQEAYLEKLITNSQNKDLRTVILADGLNILGIKDHHDEHESDHEEEGAHDEDEIHREGDGHDHSQGNPHLWLDVKNAQHYVEHIRDALIETYPQDQESFKANAENYLRELEALDQWIQEQILTIPQENRNLIVYHDAWVYYTERYGLTVLRPVVHGDESEPSAKDYAQLIELIKEHQVKAIFGEVGFNTKLVLQLAQETGIKVVEDLYNDTLGVTPETDSYIEIMKHNTTAIVTALK</sequence>
<evidence type="ECO:0000256" key="7">
    <source>
        <dbReference type="SAM" id="SignalP"/>
    </source>
</evidence>
<organism evidence="8 9">
    <name type="scientific">Desulfitobacterium chlororespirans DSM 11544</name>
    <dbReference type="NCBI Taxonomy" id="1121395"/>
    <lineage>
        <taxon>Bacteria</taxon>
        <taxon>Bacillati</taxon>
        <taxon>Bacillota</taxon>
        <taxon>Clostridia</taxon>
        <taxon>Eubacteriales</taxon>
        <taxon>Desulfitobacteriaceae</taxon>
        <taxon>Desulfitobacterium</taxon>
    </lineage>
</organism>
<comment type="subcellular location">
    <subcellularLocation>
        <location evidence="1">Cell envelope</location>
    </subcellularLocation>
</comment>
<dbReference type="SUPFAM" id="SSF53807">
    <property type="entry name" value="Helical backbone' metal receptor"/>
    <property type="match status" value="1"/>
</dbReference>
<dbReference type="Gene3D" id="3.40.50.1980">
    <property type="entry name" value="Nitrogenase molybdenum iron protein domain"/>
    <property type="match status" value="2"/>
</dbReference>
<evidence type="ECO:0000256" key="6">
    <source>
        <dbReference type="SAM" id="MobiDB-lite"/>
    </source>
</evidence>
<evidence type="ECO:0000256" key="4">
    <source>
        <dbReference type="ARBA" id="ARBA00022729"/>
    </source>
</evidence>
<evidence type="ECO:0000256" key="2">
    <source>
        <dbReference type="ARBA" id="ARBA00022448"/>
    </source>
</evidence>
<accession>A0A1M7UHQ2</accession>
<dbReference type="AlphaFoldDB" id="A0A1M7UHQ2"/>
<dbReference type="PANTHER" id="PTHR42953">
    <property type="entry name" value="HIGH-AFFINITY ZINC UPTAKE SYSTEM PROTEIN ZNUA-RELATED"/>
    <property type="match status" value="1"/>
</dbReference>
<feature type="signal peptide" evidence="7">
    <location>
        <begin position="1"/>
        <end position="28"/>
    </location>
</feature>
<evidence type="ECO:0000256" key="5">
    <source>
        <dbReference type="RuleBase" id="RU003512"/>
    </source>
</evidence>
<dbReference type="RefSeq" id="WP_072774061.1">
    <property type="nucleotide sequence ID" value="NZ_FRDN01000012.1"/>
</dbReference>
<keyword evidence="4 7" id="KW-0732">Signal</keyword>
<dbReference type="InterPro" id="IPR006129">
    <property type="entry name" value="AdhesinB"/>
</dbReference>
<dbReference type="InterPro" id="IPR050492">
    <property type="entry name" value="Bact_metal-bind_prot9"/>
</dbReference>
<reference evidence="9" key="1">
    <citation type="submission" date="2016-12" db="EMBL/GenBank/DDBJ databases">
        <authorList>
            <person name="Varghese N."/>
            <person name="Submissions S."/>
        </authorList>
    </citation>
    <scope>NUCLEOTIDE SEQUENCE [LARGE SCALE GENOMIC DNA]</scope>
    <source>
        <strain evidence="9">DSM 11544</strain>
    </source>
</reference>
<dbReference type="InterPro" id="IPR006128">
    <property type="entry name" value="Lipoprotein_PsaA-like"/>
</dbReference>
<keyword evidence="2 5" id="KW-0813">Transport</keyword>
<dbReference type="Pfam" id="PF01297">
    <property type="entry name" value="ZnuA"/>
    <property type="match status" value="1"/>
</dbReference>
<dbReference type="Proteomes" id="UP000184010">
    <property type="component" value="Unassembled WGS sequence"/>
</dbReference>
<dbReference type="GO" id="GO:0030001">
    <property type="term" value="P:metal ion transport"/>
    <property type="evidence" value="ECO:0007669"/>
    <property type="project" value="InterPro"/>
</dbReference>
<evidence type="ECO:0000313" key="8">
    <source>
        <dbReference type="EMBL" id="SHN82519.1"/>
    </source>
</evidence>
<evidence type="ECO:0000256" key="3">
    <source>
        <dbReference type="ARBA" id="ARBA00022723"/>
    </source>
</evidence>
<dbReference type="GO" id="GO:0030313">
    <property type="term" value="C:cell envelope"/>
    <property type="evidence" value="ECO:0007669"/>
    <property type="project" value="UniProtKB-SubCell"/>
</dbReference>
<feature type="compositionally biased region" description="Basic and acidic residues" evidence="6">
    <location>
        <begin position="147"/>
        <end position="159"/>
    </location>
</feature>
<keyword evidence="9" id="KW-1185">Reference proteome</keyword>
<dbReference type="STRING" id="1121395.SAMN02745215_03839"/>
<dbReference type="GO" id="GO:0046872">
    <property type="term" value="F:metal ion binding"/>
    <property type="evidence" value="ECO:0007669"/>
    <property type="project" value="UniProtKB-KW"/>
</dbReference>
<dbReference type="PANTHER" id="PTHR42953:SF1">
    <property type="entry name" value="METAL-BINDING PROTEIN HI_0362-RELATED"/>
    <property type="match status" value="1"/>
</dbReference>
<feature type="chain" id="PRO_5013269298" evidence="7">
    <location>
        <begin position="29"/>
        <end position="332"/>
    </location>
</feature>
<protein>
    <submittedName>
        <fullName evidence="8">Manganese/iron transport system substrate-binding protein</fullName>
    </submittedName>
</protein>
<evidence type="ECO:0000256" key="1">
    <source>
        <dbReference type="ARBA" id="ARBA00004196"/>
    </source>
</evidence>
<dbReference type="PROSITE" id="PS51257">
    <property type="entry name" value="PROKAR_LIPOPROTEIN"/>
    <property type="match status" value="1"/>
</dbReference>
<dbReference type="PRINTS" id="PR00691">
    <property type="entry name" value="ADHESINB"/>
</dbReference>
<dbReference type="InterPro" id="IPR006127">
    <property type="entry name" value="ZnuA-like"/>
</dbReference>
<dbReference type="GO" id="GO:0007155">
    <property type="term" value="P:cell adhesion"/>
    <property type="evidence" value="ECO:0007669"/>
    <property type="project" value="InterPro"/>
</dbReference>